<protein>
    <recommendedName>
        <fullName evidence="1">TIR domain-containing protein</fullName>
    </recommendedName>
</protein>
<dbReference type="EMBL" id="CP003236">
    <property type="protein sequence ID" value="AFK54066.1"/>
    <property type="molecule type" value="Genomic_DNA"/>
</dbReference>
<name>I3TMS8_TISMK</name>
<organism evidence="2 3">
    <name type="scientific">Tistrella mobilis (strain KA081020-065)</name>
    <dbReference type="NCBI Taxonomy" id="1110502"/>
    <lineage>
        <taxon>Bacteria</taxon>
        <taxon>Pseudomonadati</taxon>
        <taxon>Pseudomonadota</taxon>
        <taxon>Alphaproteobacteria</taxon>
        <taxon>Geminicoccales</taxon>
        <taxon>Geminicoccaceae</taxon>
        <taxon>Tistrella</taxon>
    </lineage>
</organism>
<dbReference type="GO" id="GO:0007165">
    <property type="term" value="P:signal transduction"/>
    <property type="evidence" value="ECO:0007669"/>
    <property type="project" value="InterPro"/>
</dbReference>
<feature type="domain" description="TIR" evidence="1">
    <location>
        <begin position="1"/>
        <end position="130"/>
    </location>
</feature>
<dbReference type="InterPro" id="IPR035897">
    <property type="entry name" value="Toll_tir_struct_dom_sf"/>
</dbReference>
<dbReference type="PROSITE" id="PS50104">
    <property type="entry name" value="TIR"/>
    <property type="match status" value="1"/>
</dbReference>
<evidence type="ECO:0000259" key="1">
    <source>
        <dbReference type="PROSITE" id="PS50104"/>
    </source>
</evidence>
<evidence type="ECO:0000313" key="2">
    <source>
        <dbReference type="EMBL" id="AFK54066.1"/>
    </source>
</evidence>
<dbReference type="InterPro" id="IPR000157">
    <property type="entry name" value="TIR_dom"/>
</dbReference>
<dbReference type="Proteomes" id="UP000005258">
    <property type="component" value="Chromosome"/>
</dbReference>
<keyword evidence="3" id="KW-1185">Reference proteome</keyword>
<gene>
    <name evidence="2" type="ordered locus">TMO_2228</name>
</gene>
<dbReference type="SMART" id="SM00255">
    <property type="entry name" value="TIR"/>
    <property type="match status" value="1"/>
</dbReference>
<dbReference type="STRING" id="1110502.TMO_2228"/>
<dbReference type="Pfam" id="PF13676">
    <property type="entry name" value="TIR_2"/>
    <property type="match status" value="1"/>
</dbReference>
<evidence type="ECO:0000313" key="3">
    <source>
        <dbReference type="Proteomes" id="UP000005258"/>
    </source>
</evidence>
<proteinExistence type="predicted"/>
<accession>I3TMS8</accession>
<dbReference type="HOGENOM" id="CLU_952748_0_0_5"/>
<dbReference type="Gene3D" id="3.40.50.10140">
    <property type="entry name" value="Toll/interleukin-1 receptor homology (TIR) domain"/>
    <property type="match status" value="1"/>
</dbReference>
<dbReference type="RefSeq" id="WP_014745743.1">
    <property type="nucleotide sequence ID" value="NC_017956.1"/>
</dbReference>
<dbReference type="KEGG" id="tmo:TMO_2228"/>
<dbReference type="AlphaFoldDB" id="I3TMS8"/>
<dbReference type="SUPFAM" id="SSF52200">
    <property type="entry name" value="Toll/Interleukin receptor TIR domain"/>
    <property type="match status" value="1"/>
</dbReference>
<dbReference type="eggNOG" id="COG4916">
    <property type="taxonomic scope" value="Bacteria"/>
</dbReference>
<sequence>MPIFISHSQKDRAFVDTLAANLVQNKHHIWMDRWELKVGDSLLDKVQSALTDSSAILVVLSKNSVESAWCKRELNAGLMRELEERKTLLMPCVIDDCTIPLFLRDKVYADFRANPDEALEQVNRALAGISNPLQGRSETPRFNTDWSLDWKSIDDTHIMEWTFVDHGHDWPYVILSQCVIVCNEEASRRFAQAMARDEEDIFMRDVLALLVASLPPDGLTVRIEDARERGVSAQLSRPGGEAFAVRFSYRRLGQDNGFDTVVYLDNNLKIALEHMTNVTRQPAGP</sequence>
<reference evidence="2 3" key="1">
    <citation type="journal article" date="2012" name="J. Am. Chem. Soc.">
        <title>Bacterial biosynthesis and maturation of the didemnin anti-cancer agents.</title>
        <authorList>
            <person name="Xu Y."/>
            <person name="Kersten R.D."/>
            <person name="Nam S.J."/>
            <person name="Lu L."/>
            <person name="Al-Suwailem A.M."/>
            <person name="Zheng H."/>
            <person name="Fenical W."/>
            <person name="Dorrestein P.C."/>
            <person name="Moore B.S."/>
            <person name="Qian P.Y."/>
        </authorList>
    </citation>
    <scope>NUCLEOTIDE SEQUENCE [LARGE SCALE GENOMIC DNA]</scope>
    <source>
        <strain evidence="2 3">KA081020-065</strain>
    </source>
</reference>